<proteinExistence type="predicted"/>
<accession>A0A1Z3HUU7</accession>
<sequence>MQSPGARNLDVFQAAFDDLNLHYPIYQGLRRQDRPGGDVAVVQIQLGHRRAGLENLGEGDGTIGKGLGYRCQGLRGKHRTAHHLKALDDEGGSIARGGNFRARGLGLRARLQ</sequence>
<keyword evidence="2" id="KW-1185">Reference proteome</keyword>
<dbReference type="KEGG" id="hhg:XM38_050300"/>
<name>A0A1Z3HUU7_9CYAN</name>
<evidence type="ECO:0000313" key="1">
    <source>
        <dbReference type="EMBL" id="ASC74056.1"/>
    </source>
</evidence>
<dbReference type="AlphaFoldDB" id="A0A1Z3HUU7"/>
<gene>
    <name evidence="1" type="ORF">XM38_050300</name>
</gene>
<organism evidence="1 2">
    <name type="scientific">Halomicronema hongdechloris C2206</name>
    <dbReference type="NCBI Taxonomy" id="1641165"/>
    <lineage>
        <taxon>Bacteria</taxon>
        <taxon>Bacillati</taxon>
        <taxon>Cyanobacteriota</taxon>
        <taxon>Cyanophyceae</taxon>
        <taxon>Nodosilineales</taxon>
        <taxon>Nodosilineaceae</taxon>
        <taxon>Halomicronema</taxon>
    </lineage>
</organism>
<dbReference type="Proteomes" id="UP000191901">
    <property type="component" value="Chromosome"/>
</dbReference>
<protein>
    <submittedName>
        <fullName evidence="1">Uncharacterized protein</fullName>
    </submittedName>
</protein>
<dbReference type="EMBL" id="CP021983">
    <property type="protein sequence ID" value="ASC74056.1"/>
    <property type="molecule type" value="Genomic_DNA"/>
</dbReference>
<evidence type="ECO:0000313" key="2">
    <source>
        <dbReference type="Proteomes" id="UP000191901"/>
    </source>
</evidence>
<reference evidence="1 2" key="1">
    <citation type="journal article" date="2016" name="Biochim. Biophys. Acta">
        <title>Characterization of red-shifted phycobilisomes isolated from the chlorophyll f-containing cyanobacterium Halomicronema hongdechloris.</title>
        <authorList>
            <person name="Li Y."/>
            <person name="Lin Y."/>
            <person name="Garvey C.J."/>
            <person name="Birch D."/>
            <person name="Corkery R.W."/>
            <person name="Loughlin P.C."/>
            <person name="Scheer H."/>
            <person name="Willows R.D."/>
            <person name="Chen M."/>
        </authorList>
    </citation>
    <scope>NUCLEOTIDE SEQUENCE [LARGE SCALE GENOMIC DNA]</scope>
    <source>
        <strain evidence="1 2">C2206</strain>
    </source>
</reference>